<dbReference type="PANTHER" id="PTHR42695:SF5">
    <property type="entry name" value="GLUTAMINE AMIDOTRANSFERASE YLR126C-RELATED"/>
    <property type="match status" value="1"/>
</dbReference>
<dbReference type="PANTHER" id="PTHR42695">
    <property type="entry name" value="GLUTAMINE AMIDOTRANSFERASE YLR126C-RELATED"/>
    <property type="match status" value="1"/>
</dbReference>
<evidence type="ECO:0000313" key="3">
    <source>
        <dbReference type="Proteomes" id="UP000675409"/>
    </source>
</evidence>
<feature type="domain" description="Glutamine amidotransferase" evidence="1">
    <location>
        <begin position="23"/>
        <end position="183"/>
    </location>
</feature>
<dbReference type="InterPro" id="IPR017926">
    <property type="entry name" value="GATASE"/>
</dbReference>
<reference evidence="2 3" key="1">
    <citation type="journal article" date="2021" name="Arch. Microbiol.">
        <title>Myceligenerans indicum sp. nov., an actinobacterium isolated from mangrove sediment of Sundarbans, India.</title>
        <authorList>
            <person name="Asha K."/>
            <person name="Bhadury P."/>
        </authorList>
    </citation>
    <scope>NUCLEOTIDE SEQUENCE [LARGE SCALE GENOMIC DNA]</scope>
    <source>
        <strain evidence="2 3">I2</strain>
    </source>
</reference>
<gene>
    <name evidence="2" type="ORF">HGK34_04655</name>
</gene>
<dbReference type="SUPFAM" id="SSF52317">
    <property type="entry name" value="Class I glutamine amidotransferase-like"/>
    <property type="match status" value="1"/>
</dbReference>
<sequence length="234" mass="24983">MMQVLVVQNSTSSGPGRLGGWLTEAGATADVVRAPEGLPDSLDGYDGVVLLGGGYLPDDDAEHPWLPRERSLTAEALDRDVPLLGICLGEQLLAQVAGGKVTARSGETERGMCTLEVLPAAAGDPVLGQFVAEPLWMVENHEDSVTTLPPDATLLVTSSGCRVQAFRVGRAAWGLQFHPEASPDAILRWDEAALADQGLDRAVLAAAAKEHAEENEAQSRSLVRRWAQFLRNVR</sequence>
<evidence type="ECO:0000313" key="2">
    <source>
        <dbReference type="EMBL" id="MBL0885579.1"/>
    </source>
</evidence>
<dbReference type="InterPro" id="IPR044992">
    <property type="entry name" value="ChyE-like"/>
</dbReference>
<protein>
    <submittedName>
        <fullName evidence="2">Type 1 glutamine amidotransferase</fullName>
    </submittedName>
</protein>
<dbReference type="Gene3D" id="3.40.50.880">
    <property type="match status" value="1"/>
</dbReference>
<organism evidence="2 3">
    <name type="scientific">Myceligenerans indicum</name>
    <dbReference type="NCBI Taxonomy" id="2593663"/>
    <lineage>
        <taxon>Bacteria</taxon>
        <taxon>Bacillati</taxon>
        <taxon>Actinomycetota</taxon>
        <taxon>Actinomycetes</taxon>
        <taxon>Micrococcales</taxon>
        <taxon>Promicromonosporaceae</taxon>
        <taxon>Myceligenerans</taxon>
    </lineage>
</organism>
<dbReference type="Proteomes" id="UP000675409">
    <property type="component" value="Unassembled WGS sequence"/>
</dbReference>
<dbReference type="PROSITE" id="PS51273">
    <property type="entry name" value="GATASE_TYPE_1"/>
    <property type="match status" value="1"/>
</dbReference>
<dbReference type="InterPro" id="IPR029062">
    <property type="entry name" value="Class_I_gatase-like"/>
</dbReference>
<name>A0ABS1LHP3_9MICO</name>
<keyword evidence="3" id="KW-1185">Reference proteome</keyword>
<comment type="caution">
    <text evidence="2">The sequence shown here is derived from an EMBL/GenBank/DDBJ whole genome shotgun (WGS) entry which is preliminary data.</text>
</comment>
<dbReference type="RefSeq" id="WP_201845408.1">
    <property type="nucleotide sequence ID" value="NZ_JABBYC010000004.1"/>
</dbReference>
<proteinExistence type="predicted"/>
<accession>A0ABS1LHP3</accession>
<dbReference type="CDD" id="cd01741">
    <property type="entry name" value="GATase1_1"/>
    <property type="match status" value="1"/>
</dbReference>
<dbReference type="EMBL" id="JABBYC010000004">
    <property type="protein sequence ID" value="MBL0885579.1"/>
    <property type="molecule type" value="Genomic_DNA"/>
</dbReference>
<keyword evidence="2" id="KW-0315">Glutamine amidotransferase</keyword>
<evidence type="ECO:0000259" key="1">
    <source>
        <dbReference type="Pfam" id="PF00117"/>
    </source>
</evidence>
<dbReference type="Pfam" id="PF00117">
    <property type="entry name" value="GATase"/>
    <property type="match status" value="1"/>
</dbReference>